<dbReference type="PANTHER" id="PTHR42673">
    <property type="entry name" value="MALEYLACETOACETATE ISOMERASE"/>
    <property type="match status" value="1"/>
</dbReference>
<dbReference type="GO" id="GO:0004364">
    <property type="term" value="F:glutathione transferase activity"/>
    <property type="evidence" value="ECO:0007669"/>
    <property type="project" value="UniProtKB-EC"/>
</dbReference>
<evidence type="ECO:0000313" key="2">
    <source>
        <dbReference type="EMBL" id="KGI77963.1"/>
    </source>
</evidence>
<evidence type="ECO:0000313" key="4">
    <source>
        <dbReference type="Proteomes" id="UP000029708"/>
    </source>
</evidence>
<dbReference type="GO" id="GO:0016034">
    <property type="term" value="F:maleylacetoacetate isomerase activity"/>
    <property type="evidence" value="ECO:0007669"/>
    <property type="project" value="TreeGrafter"/>
</dbReference>
<dbReference type="InterPro" id="IPR036282">
    <property type="entry name" value="Glutathione-S-Trfase_C_sf"/>
</dbReference>
<reference evidence="2 4" key="1">
    <citation type="submission" date="2014-09" db="EMBL/GenBank/DDBJ databases">
        <title>Xanthomonadaceae 3.5X direct submission.</title>
        <authorList>
            <person name="Fang T."/>
            <person name="Wang H."/>
        </authorList>
    </citation>
    <scope>NUCLEOTIDE SEQUENCE [LARGE SCALE GENOMIC DNA]</scope>
    <source>
        <strain evidence="2 4">3.5X</strain>
    </source>
</reference>
<dbReference type="Proteomes" id="UP000029708">
    <property type="component" value="Unassembled WGS sequence"/>
</dbReference>
<dbReference type="CDD" id="cd03049">
    <property type="entry name" value="GST_N_3"/>
    <property type="match status" value="1"/>
</dbReference>
<dbReference type="InterPro" id="IPR036249">
    <property type="entry name" value="Thioredoxin-like_sf"/>
</dbReference>
<dbReference type="Pfam" id="PF13410">
    <property type="entry name" value="GST_C_2"/>
    <property type="match status" value="1"/>
</dbReference>
<dbReference type="Gene3D" id="3.40.30.10">
    <property type="entry name" value="Glutaredoxin"/>
    <property type="match status" value="1"/>
</dbReference>
<dbReference type="SUPFAM" id="SSF52833">
    <property type="entry name" value="Thioredoxin-like"/>
    <property type="match status" value="1"/>
</dbReference>
<reference evidence="3 5" key="2">
    <citation type="submission" date="2020-08" db="EMBL/GenBank/DDBJ databases">
        <title>Genomic Encyclopedia of Type Strains, Phase IV (KMG-IV): sequencing the most valuable type-strain genomes for metagenomic binning, comparative biology and taxonomic classification.</title>
        <authorList>
            <person name="Goeker M."/>
        </authorList>
    </citation>
    <scope>NUCLEOTIDE SEQUENCE [LARGE SCALE GENOMIC DNA]</scope>
    <source>
        <strain evidence="3 5">DSM 107085</strain>
    </source>
</reference>
<dbReference type="EMBL" id="JROI01000010">
    <property type="protein sequence ID" value="KGI77963.1"/>
    <property type="molecule type" value="Genomic_DNA"/>
</dbReference>
<dbReference type="EMBL" id="JACHET010000001">
    <property type="protein sequence ID" value="MBB6183662.1"/>
    <property type="molecule type" value="Genomic_DNA"/>
</dbReference>
<evidence type="ECO:0000259" key="1">
    <source>
        <dbReference type="PROSITE" id="PS50404"/>
    </source>
</evidence>
<organism evidence="2 4">
    <name type="scientific">Oleiagrimonas soli</name>
    <dbReference type="NCBI Taxonomy" id="1543381"/>
    <lineage>
        <taxon>Bacteria</taxon>
        <taxon>Pseudomonadati</taxon>
        <taxon>Pseudomonadota</taxon>
        <taxon>Gammaproteobacteria</taxon>
        <taxon>Lysobacterales</taxon>
        <taxon>Rhodanobacteraceae</taxon>
        <taxon>Oleiagrimonas</taxon>
    </lineage>
</organism>
<dbReference type="CDD" id="cd03205">
    <property type="entry name" value="GST_C_6"/>
    <property type="match status" value="1"/>
</dbReference>
<gene>
    <name evidence="3" type="ORF">HNQ86_001007</name>
    <name evidence="2" type="ORF">LF63_0106120</name>
</gene>
<keyword evidence="4" id="KW-1185">Reference proteome</keyword>
<dbReference type="RefSeq" id="WP_043100368.1">
    <property type="nucleotide sequence ID" value="NZ_JACHET010000001.1"/>
</dbReference>
<dbReference type="Proteomes" id="UP000560000">
    <property type="component" value="Unassembled WGS sequence"/>
</dbReference>
<dbReference type="Gene3D" id="1.20.1050.10">
    <property type="match status" value="1"/>
</dbReference>
<dbReference type="EC" id="2.5.1.18" evidence="3"/>
<dbReference type="InterPro" id="IPR004045">
    <property type="entry name" value="Glutathione_S-Trfase_N"/>
</dbReference>
<dbReference type="PROSITE" id="PS50404">
    <property type="entry name" value="GST_NTER"/>
    <property type="match status" value="1"/>
</dbReference>
<sequence length="201" mass="22108">MKLYVSLTSPFARKVRVGVAEKGLAERIEQIVVDPWNDDGTLTAANPLSQVPALQLDDGLALTDSNTILGWLDRAFPQPSLWPHDPQARTHAEAIAALAQTLLEYTVFLVIEGRRPAETRSAPLIERRTQGILRGVAALETRFHASTGHFHADSIGVACALAYLDFRQPQLDWRAQAPKLAEWSAWAARRASMRDTAPPPA</sequence>
<dbReference type="GO" id="GO:0006559">
    <property type="term" value="P:L-phenylalanine catabolic process"/>
    <property type="evidence" value="ECO:0007669"/>
    <property type="project" value="TreeGrafter"/>
</dbReference>
<dbReference type="OrthoDB" id="8634103at2"/>
<accession>A0A099CVI9</accession>
<dbReference type="STRING" id="1543381.LF63_0106120"/>
<dbReference type="PANTHER" id="PTHR42673:SF4">
    <property type="entry name" value="MALEYLACETOACETATE ISOMERASE"/>
    <property type="match status" value="1"/>
</dbReference>
<feature type="domain" description="GST N-terminal" evidence="1">
    <location>
        <begin position="1"/>
        <end position="80"/>
    </location>
</feature>
<dbReference type="SUPFAM" id="SSF47616">
    <property type="entry name" value="GST C-terminal domain-like"/>
    <property type="match status" value="1"/>
</dbReference>
<dbReference type="HOGENOM" id="CLU_011226_12_2_6"/>
<name>A0A099CVI9_9GAMM</name>
<evidence type="ECO:0000313" key="5">
    <source>
        <dbReference type="Proteomes" id="UP000560000"/>
    </source>
</evidence>
<protein>
    <submittedName>
        <fullName evidence="3">Glutathione S-transferase</fullName>
        <ecNumber evidence="3">2.5.1.18</ecNumber>
    </submittedName>
</protein>
<keyword evidence="3" id="KW-0808">Transferase</keyword>
<proteinExistence type="predicted"/>
<dbReference type="AlphaFoldDB" id="A0A099CVI9"/>
<dbReference type="GO" id="GO:0006749">
    <property type="term" value="P:glutathione metabolic process"/>
    <property type="evidence" value="ECO:0007669"/>
    <property type="project" value="TreeGrafter"/>
</dbReference>
<evidence type="ECO:0000313" key="3">
    <source>
        <dbReference type="EMBL" id="MBB6183662.1"/>
    </source>
</evidence>
<dbReference type="Pfam" id="PF13409">
    <property type="entry name" value="GST_N_2"/>
    <property type="match status" value="1"/>
</dbReference>
<comment type="caution">
    <text evidence="2">The sequence shown here is derived from an EMBL/GenBank/DDBJ whole genome shotgun (WGS) entry which is preliminary data.</text>
</comment>